<sequence length="182" mass="20758">MVRQSLWHSLHLHLLLDQISAGVSDYDENLSFPSLSTPSYQLCIKPFIFWNRHGSKKLNINKPTSNINIQIFLEENTCMESNPVKHLKWKFRGNARIEVDGVQIQVSWDVDNWLFEGSCGFEFETKKMKKGLLRSAGSSTSSSLSSASLSYSSVMEWASMEENELKGPSGFSLLVYAWKSRR</sequence>
<dbReference type="EMBL" id="CAUOFW020001848">
    <property type="protein sequence ID" value="CAK9149201.1"/>
    <property type="molecule type" value="Genomic_DNA"/>
</dbReference>
<accession>A0ABC8RYT6</accession>
<organism evidence="2 3">
    <name type="scientific">Ilex paraguariensis</name>
    <name type="common">yerba mate</name>
    <dbReference type="NCBI Taxonomy" id="185542"/>
    <lineage>
        <taxon>Eukaryota</taxon>
        <taxon>Viridiplantae</taxon>
        <taxon>Streptophyta</taxon>
        <taxon>Embryophyta</taxon>
        <taxon>Tracheophyta</taxon>
        <taxon>Spermatophyta</taxon>
        <taxon>Magnoliopsida</taxon>
        <taxon>eudicotyledons</taxon>
        <taxon>Gunneridae</taxon>
        <taxon>Pentapetalae</taxon>
        <taxon>asterids</taxon>
        <taxon>campanulids</taxon>
        <taxon>Aquifoliales</taxon>
        <taxon>Aquifoliaceae</taxon>
        <taxon>Ilex</taxon>
    </lineage>
</organism>
<gene>
    <name evidence="2" type="ORF">ILEXP_LOCUS17234</name>
</gene>
<feature type="chain" id="PRO_5044829692" evidence="1">
    <location>
        <begin position="22"/>
        <end position="182"/>
    </location>
</feature>
<name>A0ABC8RYT6_9AQUA</name>
<reference evidence="2 3" key="1">
    <citation type="submission" date="2024-02" db="EMBL/GenBank/DDBJ databases">
        <authorList>
            <person name="Vignale AGUSTIN F."/>
            <person name="Sosa J E."/>
            <person name="Modenutti C."/>
        </authorList>
    </citation>
    <scope>NUCLEOTIDE SEQUENCE [LARGE SCALE GENOMIC DNA]</scope>
</reference>
<keyword evidence="1" id="KW-0732">Signal</keyword>
<evidence type="ECO:0000313" key="3">
    <source>
        <dbReference type="Proteomes" id="UP001642360"/>
    </source>
</evidence>
<dbReference type="PANTHER" id="PTHR31972:SF3">
    <property type="entry name" value="OS09G0416600 PROTEIN"/>
    <property type="match status" value="1"/>
</dbReference>
<keyword evidence="3" id="KW-1185">Reference proteome</keyword>
<evidence type="ECO:0000313" key="2">
    <source>
        <dbReference type="EMBL" id="CAK9149201.1"/>
    </source>
</evidence>
<evidence type="ECO:0000256" key="1">
    <source>
        <dbReference type="SAM" id="SignalP"/>
    </source>
</evidence>
<proteinExistence type="predicted"/>
<dbReference type="PANTHER" id="PTHR31972">
    <property type="entry name" value="EXPRESSED PROTEIN"/>
    <property type="match status" value="1"/>
</dbReference>
<dbReference type="Proteomes" id="UP001642360">
    <property type="component" value="Unassembled WGS sequence"/>
</dbReference>
<dbReference type="Pfam" id="PF05910">
    <property type="entry name" value="DUF868"/>
    <property type="match status" value="1"/>
</dbReference>
<protein>
    <submittedName>
        <fullName evidence="2">Uncharacterized protein</fullName>
    </submittedName>
</protein>
<dbReference type="AlphaFoldDB" id="A0ABC8RYT6"/>
<comment type="caution">
    <text evidence="2">The sequence shown here is derived from an EMBL/GenBank/DDBJ whole genome shotgun (WGS) entry which is preliminary data.</text>
</comment>
<dbReference type="InterPro" id="IPR008586">
    <property type="entry name" value="DUF868_pln"/>
</dbReference>
<feature type="signal peptide" evidence="1">
    <location>
        <begin position="1"/>
        <end position="21"/>
    </location>
</feature>